<feature type="region of interest" description="Disordered" evidence="1">
    <location>
        <begin position="221"/>
        <end position="245"/>
    </location>
</feature>
<evidence type="ECO:0000256" key="1">
    <source>
        <dbReference type="SAM" id="MobiDB-lite"/>
    </source>
</evidence>
<dbReference type="AlphaFoldDB" id="A0A6J6M8G1"/>
<evidence type="ECO:0000313" key="2">
    <source>
        <dbReference type="EMBL" id="CAB4670266.1"/>
    </source>
</evidence>
<protein>
    <submittedName>
        <fullName evidence="2">Unannotated protein</fullName>
    </submittedName>
</protein>
<proteinExistence type="predicted"/>
<organism evidence="2">
    <name type="scientific">freshwater metagenome</name>
    <dbReference type="NCBI Taxonomy" id="449393"/>
    <lineage>
        <taxon>unclassified sequences</taxon>
        <taxon>metagenomes</taxon>
        <taxon>ecological metagenomes</taxon>
    </lineage>
</organism>
<gene>
    <name evidence="2" type="ORF">UFOPK2295_00755</name>
</gene>
<name>A0A6J6M8G1_9ZZZZ</name>
<dbReference type="EMBL" id="CAEZWV010000012">
    <property type="protein sequence ID" value="CAB4670266.1"/>
    <property type="molecule type" value="Genomic_DNA"/>
</dbReference>
<accession>A0A6J6M8G1</accession>
<reference evidence="2" key="1">
    <citation type="submission" date="2020-05" db="EMBL/GenBank/DDBJ databases">
        <authorList>
            <person name="Chiriac C."/>
            <person name="Salcher M."/>
            <person name="Ghai R."/>
            <person name="Kavagutti S V."/>
        </authorList>
    </citation>
    <scope>NUCLEOTIDE SEQUENCE</scope>
</reference>
<sequence>MAVGCAFAVDNRCETVRDAILELCVSCKHTGVNDVRRHTTSSCSEVVLSIKWKPALINAVKAPCCIQLRRRNIGVHRNNSVWLDADDIGVIAKTCKIIVRKISNESVDCAREGCTHTHTERACCDTNSRIGREANDVSTRDYFPRRYISRNCEAGDNRIRFITDRNLTVTRHEANVWVGCNIVEFRGCEALHLDRAVTVHDDVISGGGHCRSGQNYCARKHQSARDDGAGQEGKSHSMSLGHLGI</sequence>